<evidence type="ECO:0000313" key="8">
    <source>
        <dbReference type="Proteomes" id="UP000008803"/>
    </source>
</evidence>
<reference evidence="7 8" key="1">
    <citation type="submission" date="2010-03" db="EMBL/GenBank/DDBJ databases">
        <title>The genome sequence of Eubacterium siraeum 70/3.</title>
        <authorList>
            <consortium name="metaHIT consortium -- http://www.metahit.eu/"/>
            <person name="Pajon A."/>
            <person name="Turner K."/>
            <person name="Parkhill J."/>
            <person name="Duncan S."/>
            <person name="Flint H."/>
        </authorList>
    </citation>
    <scope>NUCLEOTIDE SEQUENCE [LARGE SCALE GENOMIC DNA]</scope>
    <source>
        <strain evidence="7 8">70/3</strain>
    </source>
</reference>
<evidence type="ECO:0000259" key="6">
    <source>
        <dbReference type="PROSITE" id="PS50943"/>
    </source>
</evidence>
<dbReference type="HOGENOM" id="CLU_2342575_0_0_9"/>
<dbReference type="Pfam" id="PF04545">
    <property type="entry name" value="Sigma70_r4"/>
    <property type="match status" value="1"/>
</dbReference>
<dbReference type="InterPro" id="IPR000943">
    <property type="entry name" value="RNA_pol_sigma70"/>
</dbReference>
<dbReference type="BioCyc" id="ESIR657319:G136K-1440-MONOMER"/>
<reference evidence="7 8" key="2">
    <citation type="submission" date="2010-03" db="EMBL/GenBank/DDBJ databases">
        <authorList>
            <person name="Pajon A."/>
        </authorList>
    </citation>
    <scope>NUCLEOTIDE SEQUENCE [LARGE SCALE GENOMIC DNA]</scope>
    <source>
        <strain evidence="7 8">70/3</strain>
    </source>
</reference>
<organism evidence="7 8">
    <name type="scientific">[Eubacterium] siraeum 70/3</name>
    <dbReference type="NCBI Taxonomy" id="657319"/>
    <lineage>
        <taxon>Bacteria</taxon>
        <taxon>Bacillati</taxon>
        <taxon>Bacillota</taxon>
        <taxon>Clostridia</taxon>
        <taxon>Eubacteriales</taxon>
        <taxon>Oscillospiraceae</taxon>
        <taxon>Oscillospiraceae incertae sedis</taxon>
    </lineage>
</organism>
<dbReference type="KEGG" id="esu:EUS_17040"/>
<dbReference type="NCBIfam" id="TIGR02937">
    <property type="entry name" value="sigma70-ECF"/>
    <property type="match status" value="1"/>
</dbReference>
<evidence type="ECO:0000256" key="3">
    <source>
        <dbReference type="ARBA" id="ARBA00023082"/>
    </source>
</evidence>
<accession>D4JUM6</accession>
<dbReference type="InterPro" id="IPR013324">
    <property type="entry name" value="RNA_pol_sigma_r3/r4-like"/>
</dbReference>
<evidence type="ECO:0000256" key="1">
    <source>
        <dbReference type="ARBA" id="ARBA00007788"/>
    </source>
</evidence>
<dbReference type="GO" id="GO:0003677">
    <property type="term" value="F:DNA binding"/>
    <property type="evidence" value="ECO:0007669"/>
    <property type="project" value="UniProtKB-KW"/>
</dbReference>
<dbReference type="PROSITE" id="PS50943">
    <property type="entry name" value="HTH_CROC1"/>
    <property type="match status" value="1"/>
</dbReference>
<sequence>MDQIGNNNDDRNRLDEIALKEAIIGLDDREKNILKLRFFRGKTQVEVAQEIGISQAQVSRLEKGAPGKIKKALQQKRVNLRRLTRFFLCLITICLFC</sequence>
<gene>
    <name evidence="7" type="ORF">EUS_17040</name>
</gene>
<keyword evidence="4" id="KW-0238">DNA-binding</keyword>
<keyword evidence="7" id="KW-0240">DNA-directed RNA polymerase</keyword>
<name>D4JUM6_9FIRM</name>
<evidence type="ECO:0000256" key="5">
    <source>
        <dbReference type="ARBA" id="ARBA00023163"/>
    </source>
</evidence>
<dbReference type="GO" id="GO:0006352">
    <property type="term" value="P:DNA-templated transcription initiation"/>
    <property type="evidence" value="ECO:0007669"/>
    <property type="project" value="InterPro"/>
</dbReference>
<dbReference type="GO" id="GO:0016987">
    <property type="term" value="F:sigma factor activity"/>
    <property type="evidence" value="ECO:0007669"/>
    <property type="project" value="UniProtKB-KW"/>
</dbReference>
<dbReference type="PATRIC" id="fig|657319.3.peg.2017"/>
<keyword evidence="5" id="KW-0804">Transcription</keyword>
<keyword evidence="3" id="KW-0731">Sigma factor</keyword>
<dbReference type="CDD" id="cd06171">
    <property type="entry name" value="Sigma70_r4"/>
    <property type="match status" value="1"/>
</dbReference>
<feature type="domain" description="HTH cro/C1-type" evidence="6">
    <location>
        <begin position="33"/>
        <end position="64"/>
    </location>
</feature>
<dbReference type="AlphaFoldDB" id="D4JUM6"/>
<dbReference type="EMBL" id="FP929044">
    <property type="protein sequence ID" value="CBK96795.1"/>
    <property type="molecule type" value="Genomic_DNA"/>
</dbReference>
<evidence type="ECO:0000313" key="7">
    <source>
        <dbReference type="EMBL" id="CBK96795.1"/>
    </source>
</evidence>
<evidence type="ECO:0000256" key="2">
    <source>
        <dbReference type="ARBA" id="ARBA00023015"/>
    </source>
</evidence>
<dbReference type="InterPro" id="IPR014284">
    <property type="entry name" value="RNA_pol_sigma-70_dom"/>
</dbReference>
<dbReference type="PANTHER" id="PTHR30385">
    <property type="entry name" value="SIGMA FACTOR F FLAGELLAR"/>
    <property type="match status" value="1"/>
</dbReference>
<dbReference type="PRINTS" id="PR00046">
    <property type="entry name" value="SIGMA70FCT"/>
</dbReference>
<proteinExistence type="inferred from homology"/>
<dbReference type="SUPFAM" id="SSF88659">
    <property type="entry name" value="Sigma3 and sigma4 domains of RNA polymerase sigma factors"/>
    <property type="match status" value="1"/>
</dbReference>
<dbReference type="Gene3D" id="1.20.140.160">
    <property type="match status" value="1"/>
</dbReference>
<evidence type="ECO:0000256" key="4">
    <source>
        <dbReference type="ARBA" id="ARBA00023125"/>
    </source>
</evidence>
<dbReference type="PANTHER" id="PTHR30385:SF4">
    <property type="entry name" value="RNA POLYMERASE SIGMA-E FACTOR"/>
    <property type="match status" value="1"/>
</dbReference>
<dbReference type="GO" id="GO:0000428">
    <property type="term" value="C:DNA-directed RNA polymerase complex"/>
    <property type="evidence" value="ECO:0007669"/>
    <property type="project" value="UniProtKB-KW"/>
</dbReference>
<keyword evidence="2" id="KW-0805">Transcription regulation</keyword>
<comment type="similarity">
    <text evidence="1">Belongs to the sigma-70 factor family.</text>
</comment>
<dbReference type="Proteomes" id="UP000008803">
    <property type="component" value="Chromosome"/>
</dbReference>
<protein>
    <submittedName>
        <fullName evidence="7">DNA-directed RNA polymerase specialized sigma subunit</fullName>
    </submittedName>
</protein>
<dbReference type="InterPro" id="IPR007630">
    <property type="entry name" value="RNA_pol_sigma70_r4"/>
</dbReference>
<dbReference type="InterPro" id="IPR001387">
    <property type="entry name" value="Cro/C1-type_HTH"/>
</dbReference>